<dbReference type="CDD" id="cd12148">
    <property type="entry name" value="fungal_TF_MHR"/>
    <property type="match status" value="1"/>
</dbReference>
<evidence type="ECO:0000256" key="1">
    <source>
        <dbReference type="ARBA" id="ARBA00007274"/>
    </source>
</evidence>
<sequence>MIPQTEKENQIIEKAKSLQGVCWGEEYEKMISGILYSPLASELIEGRTKARFLMSEFNAPLQPDVPFSETVAQREAILRKLLGRAGRGIYIEPPLFVDYGCNISAGDGFYANFKLVTIGNNVEIGPNVNIITGEHETKIEARRAHRGMEFTREVMIGDDCWIGANVTILAGVTIGSGCSIGAGSVVKRDIPPYSIAPSEIGNSSSSSSAAVIDDMARALHVLPPRPYMDALIQHFLSAPNYHYYVIHSPSLLEIYVEWWENRASAQQPDLLVTCLLLRICACSTQFPSAPLHQKLQYDLGESVKNLSERYHLAAQALSSSLEPGEGGLIQVQQLFLTVSWLKGDAQLVKAWHNLASAIHEAQELDLHDTRPAQPAGDFEEEMQSRVWCVLYVLNW</sequence>
<name>A0A397HQK9_ASPTH</name>
<dbReference type="InterPro" id="IPR051159">
    <property type="entry name" value="Hexapeptide_acetyltransf"/>
</dbReference>
<dbReference type="CDD" id="cd03357">
    <property type="entry name" value="LbH_MAT_GAT"/>
    <property type="match status" value="1"/>
</dbReference>
<dbReference type="InterPro" id="IPR001451">
    <property type="entry name" value="Hexapep"/>
</dbReference>
<dbReference type="SUPFAM" id="SSF51161">
    <property type="entry name" value="Trimeric LpxA-like enzymes"/>
    <property type="match status" value="1"/>
</dbReference>
<dbReference type="GO" id="GO:0006351">
    <property type="term" value="P:DNA-templated transcription"/>
    <property type="evidence" value="ECO:0007669"/>
    <property type="project" value="InterPro"/>
</dbReference>
<evidence type="ECO:0000313" key="6">
    <source>
        <dbReference type="Proteomes" id="UP000215305"/>
    </source>
</evidence>
<dbReference type="GO" id="GO:0008374">
    <property type="term" value="F:O-acyltransferase activity"/>
    <property type="evidence" value="ECO:0007669"/>
    <property type="project" value="TreeGrafter"/>
</dbReference>
<proteinExistence type="inferred from homology"/>
<dbReference type="InterPro" id="IPR011004">
    <property type="entry name" value="Trimer_LpxA-like_sf"/>
</dbReference>
<dbReference type="InterPro" id="IPR007219">
    <property type="entry name" value="XnlR_reg_dom"/>
</dbReference>
<dbReference type="STRING" id="41047.A0A397HQK9"/>
<keyword evidence="3" id="KW-0539">Nucleus</keyword>
<dbReference type="GO" id="GO:0016407">
    <property type="term" value="F:acetyltransferase activity"/>
    <property type="evidence" value="ECO:0007669"/>
    <property type="project" value="InterPro"/>
</dbReference>
<evidence type="ECO:0000313" key="5">
    <source>
        <dbReference type="EMBL" id="RHZ65489.1"/>
    </source>
</evidence>
<dbReference type="RefSeq" id="XP_026617847.1">
    <property type="nucleotide sequence ID" value="XM_026758413.1"/>
</dbReference>
<organism evidence="5 6">
    <name type="scientific">Aspergillus thermomutatus</name>
    <name type="common">Neosartorya pseudofischeri</name>
    <dbReference type="NCBI Taxonomy" id="41047"/>
    <lineage>
        <taxon>Eukaryota</taxon>
        <taxon>Fungi</taxon>
        <taxon>Dikarya</taxon>
        <taxon>Ascomycota</taxon>
        <taxon>Pezizomycotina</taxon>
        <taxon>Eurotiomycetes</taxon>
        <taxon>Eurotiomycetidae</taxon>
        <taxon>Eurotiales</taxon>
        <taxon>Aspergillaceae</taxon>
        <taxon>Aspergillus</taxon>
        <taxon>Aspergillus subgen. Fumigati</taxon>
    </lineage>
</organism>
<protein>
    <recommendedName>
        <fullName evidence="4">Maltose/galactoside acetyltransferase domain-containing protein</fullName>
    </recommendedName>
</protein>
<evidence type="ECO:0000256" key="2">
    <source>
        <dbReference type="ARBA" id="ARBA00022679"/>
    </source>
</evidence>
<dbReference type="GeneID" id="38126768"/>
<feature type="domain" description="Maltose/galactoside acetyltransferase" evidence="4">
    <location>
        <begin position="27"/>
        <end position="87"/>
    </location>
</feature>
<dbReference type="Pfam" id="PF00132">
    <property type="entry name" value="Hexapep"/>
    <property type="match status" value="1"/>
</dbReference>
<dbReference type="Pfam" id="PF12464">
    <property type="entry name" value="Mac"/>
    <property type="match status" value="1"/>
</dbReference>
<dbReference type="PANTHER" id="PTHR23416:SF77">
    <property type="entry name" value="O-ACETYLTRANSFERASE, PUTATIVE (AFU_ORTHOLOGUE AFUA_3G03380)-RELATED"/>
    <property type="match status" value="1"/>
</dbReference>
<dbReference type="Proteomes" id="UP000215305">
    <property type="component" value="Unassembled WGS sequence"/>
</dbReference>
<dbReference type="GO" id="GO:0003677">
    <property type="term" value="F:DNA binding"/>
    <property type="evidence" value="ECO:0007669"/>
    <property type="project" value="InterPro"/>
</dbReference>
<evidence type="ECO:0000259" key="4">
    <source>
        <dbReference type="SMART" id="SM01266"/>
    </source>
</evidence>
<dbReference type="Pfam" id="PF04082">
    <property type="entry name" value="Fungal_trans"/>
    <property type="match status" value="1"/>
</dbReference>
<dbReference type="VEuPathDB" id="FungiDB:CDV56_104794"/>
<dbReference type="Gene3D" id="2.160.10.10">
    <property type="entry name" value="Hexapeptide repeat proteins"/>
    <property type="match status" value="1"/>
</dbReference>
<dbReference type="GO" id="GO:0008270">
    <property type="term" value="F:zinc ion binding"/>
    <property type="evidence" value="ECO:0007669"/>
    <property type="project" value="InterPro"/>
</dbReference>
<keyword evidence="2" id="KW-0808">Transferase</keyword>
<evidence type="ECO:0000256" key="3">
    <source>
        <dbReference type="ARBA" id="ARBA00023242"/>
    </source>
</evidence>
<comment type="caution">
    <text evidence="5">The sequence shown here is derived from an EMBL/GenBank/DDBJ whole genome shotgun (WGS) entry which is preliminary data.</text>
</comment>
<gene>
    <name evidence="5" type="ORF">CDV56_104794</name>
</gene>
<dbReference type="InterPro" id="IPR024688">
    <property type="entry name" value="Mac_dom"/>
</dbReference>
<keyword evidence="6" id="KW-1185">Reference proteome</keyword>
<reference evidence="5" key="1">
    <citation type="submission" date="2018-08" db="EMBL/GenBank/DDBJ databases">
        <title>Draft genome sequence of azole-resistant Aspergillus thermomutatus (Neosartorya pseudofischeri) strain HMR AF 39, isolated from a human nasal aspirate.</title>
        <authorList>
            <person name="Parent-Michaud M."/>
            <person name="Dufresne P.J."/>
            <person name="Fournier E."/>
            <person name="Martineau C."/>
            <person name="Moreira S."/>
            <person name="Perkins V."/>
            <person name="De Repentigny L."/>
            <person name="Dufresne S.F."/>
        </authorList>
    </citation>
    <scope>NUCLEOTIDE SEQUENCE [LARGE SCALE GENOMIC DNA]</scope>
    <source>
        <strain evidence="5">HMR AF 39</strain>
    </source>
</reference>
<dbReference type="EMBL" id="NKHU02000017">
    <property type="protein sequence ID" value="RHZ65489.1"/>
    <property type="molecule type" value="Genomic_DNA"/>
</dbReference>
<dbReference type="AlphaFoldDB" id="A0A397HQK9"/>
<dbReference type="OrthoDB" id="25818at2759"/>
<dbReference type="SMART" id="SM01266">
    <property type="entry name" value="Mac"/>
    <property type="match status" value="1"/>
</dbReference>
<comment type="similarity">
    <text evidence="1">Belongs to the transferase hexapeptide repeat family.</text>
</comment>
<dbReference type="PANTHER" id="PTHR23416">
    <property type="entry name" value="SIALIC ACID SYNTHASE-RELATED"/>
    <property type="match status" value="1"/>
</dbReference>
<accession>A0A397HQK9</accession>